<reference evidence="3 4" key="1">
    <citation type="submission" date="2023-01" db="EMBL/GenBank/DDBJ databases">
        <title>Analysis of 21 Apiospora genomes using comparative genomics revels a genus with tremendous synthesis potential of carbohydrate active enzymes and secondary metabolites.</title>
        <authorList>
            <person name="Sorensen T."/>
        </authorList>
    </citation>
    <scope>NUCLEOTIDE SEQUENCE [LARGE SCALE GENOMIC DNA]</scope>
    <source>
        <strain evidence="3 4">CBS 20057</strain>
    </source>
</reference>
<feature type="region of interest" description="Disordered" evidence="2">
    <location>
        <begin position="1"/>
        <end position="66"/>
    </location>
</feature>
<evidence type="ECO:0008006" key="5">
    <source>
        <dbReference type="Google" id="ProtNLM"/>
    </source>
</evidence>
<dbReference type="EMBL" id="JAQQWI010000001">
    <property type="protein sequence ID" value="KAK8040333.1"/>
    <property type="molecule type" value="Genomic_DNA"/>
</dbReference>
<protein>
    <recommendedName>
        <fullName evidence="5">TATA element modulatory factor 1 TATA binding domain-containing protein</fullName>
    </recommendedName>
</protein>
<feature type="coiled-coil region" evidence="1">
    <location>
        <begin position="112"/>
        <end position="210"/>
    </location>
</feature>
<keyword evidence="4" id="KW-1185">Reference proteome</keyword>
<gene>
    <name evidence="3" type="ORF">PG991_000121</name>
</gene>
<comment type="caution">
    <text evidence="3">The sequence shown here is derived from an EMBL/GenBank/DDBJ whole genome shotgun (WGS) entry which is preliminary data.</text>
</comment>
<keyword evidence="1" id="KW-0175">Coiled coil</keyword>
<feature type="compositionally biased region" description="Basic and acidic residues" evidence="2">
    <location>
        <begin position="38"/>
        <end position="49"/>
    </location>
</feature>
<evidence type="ECO:0000313" key="4">
    <source>
        <dbReference type="Proteomes" id="UP001396898"/>
    </source>
</evidence>
<evidence type="ECO:0000256" key="1">
    <source>
        <dbReference type="SAM" id="Coils"/>
    </source>
</evidence>
<sequence length="234" mass="25945">MPPSTAETMSDIEDELPKIKTTSSASPDAADLPVPRKRPFEDAFAHEESPELGSGYPTEAPERDGMSAAMGDIGMRVASLITGSFGNSTDGNTPSGQVVELQRQLEYQKGVAEHLVQQVKRSAKRLADEEEKHKETSFANESLHASLDELQVQLMEADDDLELRIAEHTREIRDAKIASNRTEKRLCKTIEEKDEELVSLRSELRMVKGQAGDLKRAVEVIQDVAKDVMRDVKD</sequence>
<proteinExistence type="predicted"/>
<organism evidence="3 4">
    <name type="scientific">Apiospora marii</name>
    <dbReference type="NCBI Taxonomy" id="335849"/>
    <lineage>
        <taxon>Eukaryota</taxon>
        <taxon>Fungi</taxon>
        <taxon>Dikarya</taxon>
        <taxon>Ascomycota</taxon>
        <taxon>Pezizomycotina</taxon>
        <taxon>Sordariomycetes</taxon>
        <taxon>Xylariomycetidae</taxon>
        <taxon>Amphisphaeriales</taxon>
        <taxon>Apiosporaceae</taxon>
        <taxon>Apiospora</taxon>
    </lineage>
</organism>
<accession>A0ABR1T189</accession>
<name>A0ABR1T189_9PEZI</name>
<dbReference type="Proteomes" id="UP001396898">
    <property type="component" value="Unassembled WGS sequence"/>
</dbReference>
<evidence type="ECO:0000256" key="2">
    <source>
        <dbReference type="SAM" id="MobiDB-lite"/>
    </source>
</evidence>
<evidence type="ECO:0000313" key="3">
    <source>
        <dbReference type="EMBL" id="KAK8040333.1"/>
    </source>
</evidence>